<feature type="transmembrane region" description="Helical" evidence="2">
    <location>
        <begin position="120"/>
        <end position="144"/>
    </location>
</feature>
<feature type="transmembrane region" description="Helical" evidence="2">
    <location>
        <begin position="724"/>
        <end position="742"/>
    </location>
</feature>
<comment type="caution">
    <text evidence="3">The sequence shown here is derived from an EMBL/GenBank/DDBJ whole genome shotgun (WGS) entry which is preliminary data.</text>
</comment>
<feature type="transmembrane region" description="Helical" evidence="2">
    <location>
        <begin position="342"/>
        <end position="361"/>
    </location>
</feature>
<feature type="transmembrane region" description="Helical" evidence="2">
    <location>
        <begin position="284"/>
        <end position="305"/>
    </location>
</feature>
<feature type="transmembrane region" description="Helical" evidence="2">
    <location>
        <begin position="925"/>
        <end position="942"/>
    </location>
</feature>
<dbReference type="NCBIfam" id="NF047321">
    <property type="entry name" value="SCO7613_CTERM"/>
    <property type="match status" value="1"/>
</dbReference>
<feature type="transmembrane region" description="Helical" evidence="2">
    <location>
        <begin position="578"/>
        <end position="598"/>
    </location>
</feature>
<feature type="transmembrane region" description="Helical" evidence="2">
    <location>
        <begin position="443"/>
        <end position="462"/>
    </location>
</feature>
<dbReference type="InterPro" id="IPR058062">
    <property type="entry name" value="SCO7613_C"/>
</dbReference>
<evidence type="ECO:0000256" key="2">
    <source>
        <dbReference type="SAM" id="Phobius"/>
    </source>
</evidence>
<feature type="transmembrane region" description="Helical" evidence="2">
    <location>
        <begin position="901"/>
        <end position="919"/>
    </location>
</feature>
<feature type="transmembrane region" description="Helical" evidence="2">
    <location>
        <begin position="630"/>
        <end position="646"/>
    </location>
</feature>
<feature type="transmembrane region" description="Helical" evidence="2">
    <location>
        <begin position="771"/>
        <end position="789"/>
    </location>
</feature>
<feature type="transmembrane region" description="Helical" evidence="2">
    <location>
        <begin position="1078"/>
        <end position="1095"/>
    </location>
</feature>
<feature type="transmembrane region" description="Helical" evidence="2">
    <location>
        <begin position="209"/>
        <end position="228"/>
    </location>
</feature>
<feature type="transmembrane region" description="Helical" evidence="2">
    <location>
        <begin position="150"/>
        <end position="167"/>
    </location>
</feature>
<feature type="transmembrane region" description="Helical" evidence="2">
    <location>
        <begin position="1029"/>
        <end position="1047"/>
    </location>
</feature>
<feature type="transmembrane region" description="Helical" evidence="2">
    <location>
        <begin position="179"/>
        <end position="197"/>
    </location>
</feature>
<feature type="transmembrane region" description="Helical" evidence="2">
    <location>
        <begin position="235"/>
        <end position="253"/>
    </location>
</feature>
<feature type="transmembrane region" description="Helical" evidence="2">
    <location>
        <begin position="747"/>
        <end position="765"/>
    </location>
</feature>
<evidence type="ECO:0000313" key="3">
    <source>
        <dbReference type="EMBL" id="GFJ83291.1"/>
    </source>
</evidence>
<feature type="transmembrane region" description="Helical" evidence="2">
    <location>
        <begin position="978"/>
        <end position="994"/>
    </location>
</feature>
<dbReference type="RefSeq" id="WP_173065568.1">
    <property type="nucleotide sequence ID" value="NZ_BAABGO010000020.1"/>
</dbReference>
<evidence type="ECO:0000256" key="1">
    <source>
        <dbReference type="SAM" id="MobiDB-lite"/>
    </source>
</evidence>
<feature type="transmembrane region" description="Helical" evidence="2">
    <location>
        <begin position="872"/>
        <end position="889"/>
    </location>
</feature>
<dbReference type="AlphaFoldDB" id="A0A6V8KLJ6"/>
<feature type="transmembrane region" description="Helical" evidence="2">
    <location>
        <begin position="949"/>
        <end position="966"/>
    </location>
</feature>
<evidence type="ECO:0000313" key="4">
    <source>
        <dbReference type="Proteomes" id="UP000482800"/>
    </source>
</evidence>
<keyword evidence="2" id="KW-1133">Transmembrane helix</keyword>
<keyword evidence="2" id="KW-0472">Membrane</keyword>
<feature type="transmembrane region" description="Helical" evidence="2">
    <location>
        <begin position="681"/>
        <end position="704"/>
    </location>
</feature>
<protein>
    <recommendedName>
        <fullName evidence="5">DUF2157 domain-containing protein</fullName>
    </recommendedName>
</protein>
<feature type="transmembrane region" description="Helical" evidence="2">
    <location>
        <begin position="1003"/>
        <end position="1023"/>
    </location>
</feature>
<feature type="transmembrane region" description="Helical" evidence="2">
    <location>
        <begin position="469"/>
        <end position="488"/>
    </location>
</feature>
<feature type="transmembrane region" description="Helical" evidence="2">
    <location>
        <begin position="846"/>
        <end position="866"/>
    </location>
</feature>
<feature type="transmembrane region" description="Helical" evidence="2">
    <location>
        <begin position="259"/>
        <end position="277"/>
    </location>
</feature>
<gene>
    <name evidence="3" type="ORF">Phou_074710</name>
</gene>
<accession>A0A6V8KLJ6</accession>
<feature type="transmembrane region" description="Helical" evidence="2">
    <location>
        <begin position="367"/>
        <end position="387"/>
    </location>
</feature>
<feature type="compositionally biased region" description="Pro residues" evidence="1">
    <location>
        <begin position="91"/>
        <end position="101"/>
    </location>
</feature>
<feature type="transmembrane region" description="Helical" evidence="2">
    <location>
        <begin position="820"/>
        <end position="839"/>
    </location>
</feature>
<feature type="transmembrane region" description="Helical" evidence="2">
    <location>
        <begin position="604"/>
        <end position="623"/>
    </location>
</feature>
<keyword evidence="4" id="KW-1185">Reference proteome</keyword>
<evidence type="ECO:0008006" key="5">
    <source>
        <dbReference type="Google" id="ProtNLM"/>
    </source>
</evidence>
<reference evidence="3 4" key="2">
    <citation type="submission" date="2020-03" db="EMBL/GenBank/DDBJ databases">
        <authorList>
            <person name="Ichikawa N."/>
            <person name="Kimura A."/>
            <person name="Kitahashi Y."/>
            <person name="Uohara A."/>
        </authorList>
    </citation>
    <scope>NUCLEOTIDE SEQUENCE [LARGE SCALE GENOMIC DNA]</scope>
    <source>
        <strain evidence="3 4">NBRC 108639</strain>
    </source>
</reference>
<dbReference type="EMBL" id="BLPF01000003">
    <property type="protein sequence ID" value="GFJ83291.1"/>
    <property type="molecule type" value="Genomic_DNA"/>
</dbReference>
<proteinExistence type="predicted"/>
<name>A0A6V8KLJ6_9ACTN</name>
<feature type="region of interest" description="Disordered" evidence="1">
    <location>
        <begin position="85"/>
        <end position="108"/>
    </location>
</feature>
<feature type="transmembrane region" description="Helical" evidence="2">
    <location>
        <begin position="399"/>
        <end position="423"/>
    </location>
</feature>
<feature type="transmembrane region" description="Helical" evidence="2">
    <location>
        <begin position="311"/>
        <end position="330"/>
    </location>
</feature>
<feature type="transmembrane region" description="Helical" evidence="2">
    <location>
        <begin position="796"/>
        <end position="814"/>
    </location>
</feature>
<sequence length="1113" mass="109701">MTTYPCPVCGAPADLTAGCGGCGRAPDPDAAEVMRLNAELGALGPRVREALAGYQALAAEFHAAQRRRDVLAVRVRQAAAYARAGTAGVPPGAPPEAPAAVPPRERAAGPEARPVTVQNLLFVLGGLLVGAAAVVFTGVAWATYGAVGRSLALGVVTLLALAVPPLAVRRGLRGTAETFAAIAMLLVVLDGYGAWYVDLFGLGAVPGAGYAAGVCAVTAAAGVGYGLATGLSAPRFAALVAIQPAAPLLAAEWEAGMRGWSLAFTVAAVANLAVVRLAGRQLRVAAWVVYGCAQVLSGVCALYALLTPGPVAWVAVVGVPALLSAATLLAAGRLTGRVPLRAVGAALAALAVGGAVVRPFAQLTPSVFLAVAAATVLALGAAAAVVGSRIAAEPEAVGARIGAVVAAALLAPFAVGMAAANAVGSLAASLPAWRGGSGTGAPFDWQVPVAVALGTAALALAAPAGWRRGLAVAGGTVTLLGLPVPWWALVPLELSAAALLVLAPGHGAALSRRVAAVAGPAAAVLAAHAVAVSLIRPWPATAALGALAAIGVAALATGERTAAGEPATATGADVVRRVAFAAGLAAWPAAAACAVFASGVDQPWPARAGLVAAALLLLPVAVLGARPVRPYAVAALAVAVTGATLWPDRAGVGDPTGLYPALGLLVLAAGYRAVRPSGRVSLAAATALHGVVLLVVLIPLSYVLFVKPYRWLGEAWTGVPGEAYALPGGGPVAVLLLAAALAMVGRYAASAVTGLAGLVAVAAAAQVPWPLVPAALLALGTALVLAVTVRDGGRVWGVPVGCLMAAPGLAGLLPTEAATLGGLGFVVVAAAVVGAAGATSAVRIGGWLAAAVSGGALAVTSTLAAGLPLGRAAYPVLAVAAAALGLAALLRRRPAKAVERVAVDAAAYATAAVALLLTIGDARHAAALCTLWAAAVAARAVAPGETARRPLALVAGASVLLAWWLLLGAERVALTEAYTLPAAVLALAAGHLALRGRPGIGSWVAYAPGLGVALLPSLASILVAEGQGVRRLLLGLGALLAVLGGAYEKRQAPLVVGGAVLVVVALHEVLVWDLLPRWAYLAIGGLVLIAVAMTYERRLRDLRRLRGAIARMT</sequence>
<feature type="transmembrane region" description="Helical" evidence="2">
    <location>
        <begin position="541"/>
        <end position="558"/>
    </location>
</feature>
<keyword evidence="2" id="KW-0812">Transmembrane</keyword>
<reference evidence="3 4" key="1">
    <citation type="submission" date="2020-03" db="EMBL/GenBank/DDBJ databases">
        <title>Whole genome shotgun sequence of Phytohabitans houttuyneae NBRC 108639.</title>
        <authorList>
            <person name="Komaki H."/>
            <person name="Tamura T."/>
        </authorList>
    </citation>
    <scope>NUCLEOTIDE SEQUENCE [LARGE SCALE GENOMIC DNA]</scope>
    <source>
        <strain evidence="3 4">NBRC 108639</strain>
    </source>
</reference>
<organism evidence="3 4">
    <name type="scientific">Phytohabitans houttuyneae</name>
    <dbReference type="NCBI Taxonomy" id="1076126"/>
    <lineage>
        <taxon>Bacteria</taxon>
        <taxon>Bacillati</taxon>
        <taxon>Actinomycetota</taxon>
        <taxon>Actinomycetes</taxon>
        <taxon>Micromonosporales</taxon>
        <taxon>Micromonosporaceae</taxon>
    </lineage>
</organism>
<dbReference type="Proteomes" id="UP000482800">
    <property type="component" value="Unassembled WGS sequence"/>
</dbReference>
<feature type="transmembrane region" description="Helical" evidence="2">
    <location>
        <begin position="1054"/>
        <end position="1072"/>
    </location>
</feature>
<feature type="transmembrane region" description="Helical" evidence="2">
    <location>
        <begin position="658"/>
        <end position="674"/>
    </location>
</feature>